<gene>
    <name evidence="1" type="ORF">S01H4_44536</name>
</gene>
<reference evidence="1" key="1">
    <citation type="journal article" date="2014" name="Front. Microbiol.">
        <title>High frequency of phylogenetically diverse reductive dehalogenase-homologous genes in deep subseafloor sedimentary metagenomes.</title>
        <authorList>
            <person name="Kawai M."/>
            <person name="Futagami T."/>
            <person name="Toyoda A."/>
            <person name="Takaki Y."/>
            <person name="Nishi S."/>
            <person name="Hori S."/>
            <person name="Arai W."/>
            <person name="Tsubouchi T."/>
            <person name="Morono Y."/>
            <person name="Uchiyama I."/>
            <person name="Ito T."/>
            <person name="Fujiyama A."/>
            <person name="Inagaki F."/>
            <person name="Takami H."/>
        </authorList>
    </citation>
    <scope>NUCLEOTIDE SEQUENCE</scope>
    <source>
        <strain evidence="1">Expedition CK06-06</strain>
    </source>
</reference>
<evidence type="ECO:0000313" key="1">
    <source>
        <dbReference type="EMBL" id="GAG92030.1"/>
    </source>
</evidence>
<name>X1BAC8_9ZZZZ</name>
<dbReference type="EMBL" id="BART01024703">
    <property type="protein sequence ID" value="GAG92030.1"/>
    <property type="molecule type" value="Genomic_DNA"/>
</dbReference>
<protein>
    <submittedName>
        <fullName evidence="1">Uncharacterized protein</fullName>
    </submittedName>
</protein>
<sequence>MSLTKYREFVISIKRWRELENGDSRHYFDNISHLSLHPDDVDETLKVAEAGLKAMAFEYAIGEVKR</sequence>
<accession>X1BAC8</accession>
<comment type="caution">
    <text evidence="1">The sequence shown here is derived from an EMBL/GenBank/DDBJ whole genome shotgun (WGS) entry which is preliminary data.</text>
</comment>
<dbReference type="AlphaFoldDB" id="X1BAC8"/>
<proteinExistence type="predicted"/>
<organism evidence="1">
    <name type="scientific">marine sediment metagenome</name>
    <dbReference type="NCBI Taxonomy" id="412755"/>
    <lineage>
        <taxon>unclassified sequences</taxon>
        <taxon>metagenomes</taxon>
        <taxon>ecological metagenomes</taxon>
    </lineage>
</organism>